<dbReference type="Pfam" id="PF00004">
    <property type="entry name" value="AAA"/>
    <property type="match status" value="1"/>
</dbReference>
<dbReference type="Proteomes" id="UP001500279">
    <property type="component" value="Unassembled WGS sequence"/>
</dbReference>
<dbReference type="InterPro" id="IPR003959">
    <property type="entry name" value="ATPase_AAA_core"/>
</dbReference>
<protein>
    <submittedName>
        <fullName evidence="5">ATP-binding protein</fullName>
    </submittedName>
</protein>
<organism evidence="5 6">
    <name type="scientific">Ideonella azotifigens</name>
    <dbReference type="NCBI Taxonomy" id="513160"/>
    <lineage>
        <taxon>Bacteria</taxon>
        <taxon>Pseudomonadati</taxon>
        <taxon>Pseudomonadota</taxon>
        <taxon>Betaproteobacteria</taxon>
        <taxon>Burkholderiales</taxon>
        <taxon>Sphaerotilaceae</taxon>
        <taxon>Ideonella</taxon>
    </lineage>
</organism>
<comment type="caution">
    <text evidence="5">The sequence shown here is derived from an EMBL/GenBank/DDBJ whole genome shotgun (WGS) entry which is preliminary data.</text>
</comment>
<evidence type="ECO:0000256" key="3">
    <source>
        <dbReference type="ARBA" id="ARBA00022840"/>
    </source>
</evidence>
<evidence type="ECO:0000313" key="6">
    <source>
        <dbReference type="Proteomes" id="UP001500279"/>
    </source>
</evidence>
<evidence type="ECO:0000256" key="1">
    <source>
        <dbReference type="ARBA" id="ARBA00006914"/>
    </source>
</evidence>
<evidence type="ECO:0000313" key="5">
    <source>
        <dbReference type="EMBL" id="GAA0764054.1"/>
    </source>
</evidence>
<dbReference type="CDD" id="cd19481">
    <property type="entry name" value="RecA-like_protease"/>
    <property type="match status" value="1"/>
</dbReference>
<evidence type="ECO:0000256" key="2">
    <source>
        <dbReference type="ARBA" id="ARBA00022741"/>
    </source>
</evidence>
<dbReference type="InterPro" id="IPR003593">
    <property type="entry name" value="AAA+_ATPase"/>
</dbReference>
<dbReference type="RefSeq" id="WP_141287907.1">
    <property type="nucleotide sequence ID" value="NZ_BAAAEW010000042.1"/>
</dbReference>
<dbReference type="InterPro" id="IPR054472">
    <property type="entry name" value="WHD"/>
</dbReference>
<accession>A0ABN1KEN6</accession>
<dbReference type="SMART" id="SM00382">
    <property type="entry name" value="AAA"/>
    <property type="match status" value="1"/>
</dbReference>
<sequence>MSTDTWLDDNNRYLAASLQWLRLKLRSMVPADTSAKPLPAVTEAMPRPTAAQRSWFARSGDAGTTVSQLPSAIPPQVEFDPASSTVALEGAAEQRAAAAQADPPPALPLLAQRLGLSDFEADTLLLCAACELDPDIGRLISAVQGPGSLPHPSFALALRLFDEPSWDTLSPHRPLRFAHLLDINQPGATPLTAAALRADERIVHFIKGLNDLDERLSSLLTPINETPPSPLSTTQHDVVKDLLHQMNALGAGAQPVVMLLGANSHSKLETARAICDQLGRYLYRLPIESLPATRPETEQLARLWQRECALLPLALYLDGDDLDGTQAEGAHLMRSFLGRALGIVFVALREPASLRMAQALTIDINKPTPSEQHAAWLEALQPMLDAAEAGHSAARLASQYNLNLRDIGRAMALARGESTEGLADRAWKACKQATLPQLNMLAQRIDARATWDDLVLGDEALQSLRQITAQVRQRYRVYEDWGYARKMNRGLGISALFSGESGTGKTMAAEVIANELDLALYRIDLSAVVSKYIGETEKNLRRLFDAAETGGAILFFDEADALFGKRSEVKDSHDRYANIEINYLLQRMESFSGLAILATNMRSALDAAFLRRLRFVVNFQYPGFAERRRLWQQVILPAVPQADLDYERLARFNLSGGNVASVALNAAFAAAQRNTPLTMPLLLSSLRGELRKLDKPVNETEFR</sequence>
<dbReference type="PANTHER" id="PTHR23073">
    <property type="entry name" value="26S PROTEASOME REGULATORY SUBUNIT"/>
    <property type="match status" value="1"/>
</dbReference>
<dbReference type="Pfam" id="PF22977">
    <property type="entry name" value="WHD"/>
    <property type="match status" value="1"/>
</dbReference>
<evidence type="ECO:0000259" key="4">
    <source>
        <dbReference type="SMART" id="SM00382"/>
    </source>
</evidence>
<dbReference type="InterPro" id="IPR027417">
    <property type="entry name" value="P-loop_NTPase"/>
</dbReference>
<comment type="similarity">
    <text evidence="1">Belongs to the AAA ATPase family.</text>
</comment>
<gene>
    <name evidence="5" type="ORF">GCM10009107_49720</name>
</gene>
<reference evidence="5 6" key="1">
    <citation type="journal article" date="2019" name="Int. J. Syst. Evol. Microbiol.">
        <title>The Global Catalogue of Microorganisms (GCM) 10K type strain sequencing project: providing services to taxonomists for standard genome sequencing and annotation.</title>
        <authorList>
            <consortium name="The Broad Institute Genomics Platform"/>
            <consortium name="The Broad Institute Genome Sequencing Center for Infectious Disease"/>
            <person name="Wu L."/>
            <person name="Ma J."/>
        </authorList>
    </citation>
    <scope>NUCLEOTIDE SEQUENCE [LARGE SCALE GENOMIC DNA]</scope>
    <source>
        <strain evidence="5 6">JCM 15503</strain>
    </source>
</reference>
<feature type="domain" description="AAA+ ATPase" evidence="4">
    <location>
        <begin position="491"/>
        <end position="623"/>
    </location>
</feature>
<dbReference type="Gene3D" id="3.40.50.300">
    <property type="entry name" value="P-loop containing nucleotide triphosphate hydrolases"/>
    <property type="match status" value="1"/>
</dbReference>
<proteinExistence type="inferred from homology"/>
<keyword evidence="6" id="KW-1185">Reference proteome</keyword>
<dbReference type="InterPro" id="IPR050221">
    <property type="entry name" value="26S_Proteasome_ATPase"/>
</dbReference>
<dbReference type="EMBL" id="BAAAEW010000042">
    <property type="protein sequence ID" value="GAA0764054.1"/>
    <property type="molecule type" value="Genomic_DNA"/>
</dbReference>
<dbReference type="GO" id="GO:0005524">
    <property type="term" value="F:ATP binding"/>
    <property type="evidence" value="ECO:0007669"/>
    <property type="project" value="UniProtKB-KW"/>
</dbReference>
<name>A0ABN1KEN6_9BURK</name>
<keyword evidence="2" id="KW-0547">Nucleotide-binding</keyword>
<keyword evidence="3 5" id="KW-0067">ATP-binding</keyword>
<dbReference type="SUPFAM" id="SSF52540">
    <property type="entry name" value="P-loop containing nucleoside triphosphate hydrolases"/>
    <property type="match status" value="1"/>
</dbReference>